<reference evidence="24" key="3">
    <citation type="submission" date="2022-05" db="EMBL/GenBank/DDBJ databases">
        <authorList>
            <person name="Kunte H.-J."/>
        </authorList>
    </citation>
    <scope>NUCLEOTIDE SEQUENCE</scope>
    <source>
        <strain evidence="24">G5</strain>
    </source>
</reference>
<feature type="binding site" evidence="18">
    <location>
        <position position="191"/>
    </location>
    <ligand>
        <name>(6S)-NADPHX</name>
        <dbReference type="ChEBI" id="CHEBI:64076"/>
    </ligand>
</feature>
<name>A0AAE9L3F6_9BURK</name>
<comment type="catalytic activity">
    <reaction evidence="16 17 19">
        <text>(6S)-NADPHX + ADP = AMP + phosphate + NADPH + H(+)</text>
        <dbReference type="Rhea" id="RHEA:32235"/>
        <dbReference type="ChEBI" id="CHEBI:15378"/>
        <dbReference type="ChEBI" id="CHEBI:43474"/>
        <dbReference type="ChEBI" id="CHEBI:57783"/>
        <dbReference type="ChEBI" id="CHEBI:64076"/>
        <dbReference type="ChEBI" id="CHEBI:456215"/>
        <dbReference type="ChEBI" id="CHEBI:456216"/>
        <dbReference type="EC" id="4.2.1.136"/>
    </reaction>
</comment>
<feature type="compositionally biased region" description="Low complexity" evidence="20">
    <location>
        <begin position="1"/>
        <end position="16"/>
    </location>
</feature>
<dbReference type="PROSITE" id="PS51385">
    <property type="entry name" value="YJEF_N"/>
    <property type="match status" value="1"/>
</dbReference>
<evidence type="ECO:0000313" key="24">
    <source>
        <dbReference type="EMBL" id="URF05546.1"/>
    </source>
</evidence>
<protein>
    <recommendedName>
        <fullName evidence="19">Bifunctional NAD(P)H-hydrate repair enzyme</fullName>
    </recommendedName>
    <alternativeName>
        <fullName evidence="19">Nicotinamide nucleotide repair protein</fullName>
    </alternativeName>
    <domain>
        <recommendedName>
            <fullName evidence="19">ADP-dependent (S)-NAD(P)H-hydrate dehydratase</fullName>
            <ecNumber evidence="19">4.2.1.136</ecNumber>
        </recommendedName>
        <alternativeName>
            <fullName evidence="19">ADP-dependent NAD(P)HX dehydratase</fullName>
        </alternativeName>
    </domain>
    <domain>
        <recommendedName>
            <fullName evidence="19">NAD(P)H-hydrate epimerase</fullName>
            <ecNumber evidence="19">5.1.99.6</ecNumber>
        </recommendedName>
    </domain>
</protein>
<sequence>MTASPSPSSASSASSATHDWLPLDPTGTDATPLHDVATIREIEHAALAALPAFTLMTRAGHAAADWLAQQVPDGRIVLLAGAGNNGGDALVAATRLHQSGRQVEVWLTAETDRLPPDASRAWTEARTAGVPLLAVPADPSNATAALPPWPAGCTALVDGLLGIGLNRPADGNMARWIDHVNAAGLPVYALDIPSGLFADTGAGRPAIRARRTLTFIAAKPGLLTLDGRDCAGEIDIAPLGLPYPPTQTAIAHVNLPGAFRDALPGRPHAVNKGTFGSLAVLGGSHGMAGAPLLGARAALHLGAGRVHVGFLAQPAPLMDPVHPELMLHDVADMAVETMSALVIGPGMGTGGAAGKLLGQWIDTCAKVGSPPPLVLDADALNLLAGDQTLADALRASGVPHVMTPHPLEAARLLGCTVAEIQRDRLSAARALAAAWQATIVLKGSGTLIAAAGVDSIAINPTGNAALATAGTGDVLAGMIGALLAQGMAPTDAACAAVWIHGRAADRLVSNGTGPAGMTASELYLPARAILNALTQGRAA</sequence>
<dbReference type="Gene3D" id="3.40.50.10260">
    <property type="entry name" value="YjeF N-terminal domain"/>
    <property type="match status" value="1"/>
</dbReference>
<organism evidence="24 26">
    <name type="scientific">Cupriavidus campinensis</name>
    <dbReference type="NCBI Taxonomy" id="151783"/>
    <lineage>
        <taxon>Bacteria</taxon>
        <taxon>Pseudomonadati</taxon>
        <taxon>Pseudomonadota</taxon>
        <taxon>Betaproteobacteria</taxon>
        <taxon>Burkholderiales</taxon>
        <taxon>Burkholderiaceae</taxon>
        <taxon>Cupriavidus</taxon>
    </lineage>
</organism>
<evidence type="ECO:0000256" key="17">
    <source>
        <dbReference type="HAMAP-Rule" id="MF_01965"/>
    </source>
</evidence>
<dbReference type="SUPFAM" id="SSF53613">
    <property type="entry name" value="Ribokinase-like"/>
    <property type="match status" value="1"/>
</dbReference>
<dbReference type="PIRSF" id="PIRSF017184">
    <property type="entry name" value="Nnr"/>
    <property type="match status" value="1"/>
</dbReference>
<dbReference type="Gene3D" id="3.40.1190.20">
    <property type="match status" value="1"/>
</dbReference>
<feature type="domain" description="YjeF N-terminal" evidence="22">
    <location>
        <begin position="39"/>
        <end position="247"/>
    </location>
</feature>
<dbReference type="GO" id="GO:0052856">
    <property type="term" value="F:NAD(P)HX epimerase activity"/>
    <property type="evidence" value="ECO:0007669"/>
    <property type="project" value="UniProtKB-UniRule"/>
</dbReference>
<dbReference type="Pfam" id="PF03853">
    <property type="entry name" value="YjeF_N"/>
    <property type="match status" value="1"/>
</dbReference>
<feature type="binding site" evidence="17">
    <location>
        <position position="290"/>
    </location>
    <ligand>
        <name>(6S)-NADPHX</name>
        <dbReference type="ChEBI" id="CHEBI:64076"/>
    </ligand>
</feature>
<comment type="subunit">
    <text evidence="17">Homotetramer.</text>
</comment>
<evidence type="ECO:0000313" key="23">
    <source>
        <dbReference type="EMBL" id="TSP14418.1"/>
    </source>
</evidence>
<dbReference type="PROSITE" id="PS51383">
    <property type="entry name" value="YJEF_C_3"/>
    <property type="match status" value="1"/>
</dbReference>
<dbReference type="RefSeq" id="WP_144195601.1">
    <property type="nucleotide sequence ID" value="NZ_CAJPVH010000023.1"/>
</dbReference>
<dbReference type="PANTHER" id="PTHR12592:SF0">
    <property type="entry name" value="ATP-DEPENDENT (S)-NAD(P)H-HYDRATE DEHYDRATASE"/>
    <property type="match status" value="1"/>
</dbReference>
<feature type="binding site" evidence="17">
    <location>
        <begin position="442"/>
        <end position="446"/>
    </location>
    <ligand>
        <name>AMP</name>
        <dbReference type="ChEBI" id="CHEBI:456215"/>
    </ligand>
</feature>
<keyword evidence="6 17" id="KW-0547">Nucleotide-binding</keyword>
<dbReference type="HAMAP" id="MF_01966">
    <property type="entry name" value="NADHX_epimerase"/>
    <property type="match status" value="1"/>
</dbReference>
<dbReference type="CDD" id="cd01171">
    <property type="entry name" value="YXKO-related"/>
    <property type="match status" value="1"/>
</dbReference>
<keyword evidence="25" id="KW-1185">Reference proteome</keyword>
<keyword evidence="9 18" id="KW-0630">Potassium</keyword>
<dbReference type="InterPro" id="IPR000631">
    <property type="entry name" value="CARKD"/>
</dbReference>
<keyword evidence="12 17" id="KW-0456">Lyase</keyword>
<comment type="cofactor">
    <cofactor evidence="18 19">
        <name>K(+)</name>
        <dbReference type="ChEBI" id="CHEBI:29103"/>
    </cofactor>
    <text evidence="18 19">Binds 1 potassium ion per subunit.</text>
</comment>
<keyword evidence="7 17" id="KW-0067">ATP-binding</keyword>
<dbReference type="GO" id="GO:0046872">
    <property type="term" value="F:metal ion binding"/>
    <property type="evidence" value="ECO:0007669"/>
    <property type="project" value="UniProtKB-UniRule"/>
</dbReference>
<proteinExistence type="inferred from homology"/>
<comment type="similarity">
    <text evidence="17">Belongs to the NnrD/CARKD family.</text>
</comment>
<evidence type="ECO:0000256" key="4">
    <source>
        <dbReference type="ARBA" id="ARBA00009524"/>
    </source>
</evidence>
<comment type="function">
    <text evidence="17">Catalyzes the dehydration of the S-form of NAD(P)HX at the expense of ADP, which is converted to AMP. Together with NAD(P)HX epimerase, which catalyzes the epimerization of the S- and R-forms, the enzyme allows the repair of both epimers of NAD(P)HX, a damaged form of NAD(P)H that is a result of enzymatic or heat-dependent hydration.</text>
</comment>
<reference evidence="24" key="2">
    <citation type="journal article" date="2022" name="Microbiol. Resour. Announc.">
        <title>Genome Sequence of Cupriavidus campinensis Strain G5, a Member of a Bacterial Consortium Capable of Polyethylene Degradation.</title>
        <authorList>
            <person name="Schneider B."/>
            <person name="Pfeiffer F."/>
            <person name="Dyall-Smith M."/>
            <person name="Kunte H.J."/>
        </authorList>
    </citation>
    <scope>NUCLEOTIDE SEQUENCE</scope>
    <source>
        <strain evidence="24">G5</strain>
    </source>
</reference>
<feature type="binding site" evidence="18">
    <location>
        <begin position="84"/>
        <end position="88"/>
    </location>
    <ligand>
        <name>(6S)-NADPHX</name>
        <dbReference type="ChEBI" id="CHEBI:64076"/>
    </ligand>
</feature>
<feature type="binding site" evidence="17">
    <location>
        <position position="346"/>
    </location>
    <ligand>
        <name>(6S)-NADPHX</name>
        <dbReference type="ChEBI" id="CHEBI:64076"/>
    </ligand>
</feature>
<evidence type="ECO:0000313" key="25">
    <source>
        <dbReference type="Proteomes" id="UP000318943"/>
    </source>
</evidence>
<comment type="similarity">
    <text evidence="18">Belongs to the NnrE/AIBP family.</text>
</comment>
<feature type="binding site" evidence="18">
    <location>
        <position position="85"/>
    </location>
    <ligand>
        <name>K(+)</name>
        <dbReference type="ChEBI" id="CHEBI:29103"/>
    </ligand>
</feature>
<dbReference type="PANTHER" id="PTHR12592">
    <property type="entry name" value="ATP-DEPENDENT (S)-NAD(P)H-HYDRATE DEHYDRATASE FAMILY MEMBER"/>
    <property type="match status" value="1"/>
</dbReference>
<evidence type="ECO:0000256" key="19">
    <source>
        <dbReference type="PIRNR" id="PIRNR017184"/>
    </source>
</evidence>
<dbReference type="EC" id="5.1.99.6" evidence="19"/>
<dbReference type="SUPFAM" id="SSF64153">
    <property type="entry name" value="YjeF N-terminal domain-like"/>
    <property type="match status" value="1"/>
</dbReference>
<accession>A0AAE9L3F6</accession>
<dbReference type="Proteomes" id="UP000318943">
    <property type="component" value="Unassembled WGS sequence"/>
</dbReference>
<evidence type="ECO:0000256" key="7">
    <source>
        <dbReference type="ARBA" id="ARBA00022840"/>
    </source>
</evidence>
<comment type="catalytic activity">
    <reaction evidence="15 17 19">
        <text>(6S)-NADHX + ADP = AMP + phosphate + NADH + H(+)</text>
        <dbReference type="Rhea" id="RHEA:32223"/>
        <dbReference type="ChEBI" id="CHEBI:15378"/>
        <dbReference type="ChEBI" id="CHEBI:43474"/>
        <dbReference type="ChEBI" id="CHEBI:57945"/>
        <dbReference type="ChEBI" id="CHEBI:64074"/>
        <dbReference type="ChEBI" id="CHEBI:456215"/>
        <dbReference type="ChEBI" id="CHEBI:456216"/>
        <dbReference type="EC" id="4.2.1.136"/>
    </reaction>
</comment>
<feature type="binding site" evidence="17">
    <location>
        <position position="405"/>
    </location>
    <ligand>
        <name>(6S)-NADPHX</name>
        <dbReference type="ChEBI" id="CHEBI:64076"/>
    </ligand>
</feature>
<dbReference type="InterPro" id="IPR004443">
    <property type="entry name" value="YjeF_N_dom"/>
</dbReference>
<comment type="catalytic activity">
    <reaction evidence="1 18 19">
        <text>(6R)-NADHX = (6S)-NADHX</text>
        <dbReference type="Rhea" id="RHEA:32215"/>
        <dbReference type="ChEBI" id="CHEBI:64074"/>
        <dbReference type="ChEBI" id="CHEBI:64075"/>
        <dbReference type="EC" id="5.1.99.6"/>
    </reaction>
</comment>
<evidence type="ECO:0000256" key="9">
    <source>
        <dbReference type="ARBA" id="ARBA00022958"/>
    </source>
</evidence>
<evidence type="ECO:0000256" key="15">
    <source>
        <dbReference type="ARBA" id="ARBA00048238"/>
    </source>
</evidence>
<evidence type="ECO:0000256" key="14">
    <source>
        <dbReference type="ARBA" id="ARBA00025153"/>
    </source>
</evidence>
<dbReference type="EMBL" id="CP097330">
    <property type="protein sequence ID" value="URF05546.1"/>
    <property type="molecule type" value="Genomic_DNA"/>
</dbReference>
<dbReference type="GO" id="GO:0110051">
    <property type="term" value="P:metabolite repair"/>
    <property type="evidence" value="ECO:0007669"/>
    <property type="project" value="TreeGrafter"/>
</dbReference>
<comment type="function">
    <text evidence="18">Catalyzes the epimerization of the S- and R-forms of NAD(P)HX, a damaged form of NAD(P)H that is a result of enzymatic or heat-dependent hydration. This is a prerequisite for the S-specific NAD(P)H-hydrate dehydratase to allow the repair of both epimers of NAD(P)HX.</text>
</comment>
<evidence type="ECO:0000256" key="20">
    <source>
        <dbReference type="SAM" id="MobiDB-lite"/>
    </source>
</evidence>
<comment type="cofactor">
    <cofactor evidence="17">
        <name>Mg(2+)</name>
        <dbReference type="ChEBI" id="CHEBI:18420"/>
    </cofactor>
</comment>
<evidence type="ECO:0000256" key="1">
    <source>
        <dbReference type="ARBA" id="ARBA00000013"/>
    </source>
</evidence>
<evidence type="ECO:0000259" key="21">
    <source>
        <dbReference type="PROSITE" id="PS51383"/>
    </source>
</evidence>
<evidence type="ECO:0000256" key="18">
    <source>
        <dbReference type="HAMAP-Rule" id="MF_01966"/>
    </source>
</evidence>
<dbReference type="NCBIfam" id="TIGR00196">
    <property type="entry name" value="yjeF_cterm"/>
    <property type="match status" value="1"/>
</dbReference>
<feature type="binding site" evidence="17">
    <location>
        <position position="473"/>
    </location>
    <ligand>
        <name>(6S)-NADPHX</name>
        <dbReference type="ChEBI" id="CHEBI:64076"/>
    </ligand>
</feature>
<comment type="catalytic activity">
    <reaction evidence="2 18 19">
        <text>(6R)-NADPHX = (6S)-NADPHX</text>
        <dbReference type="Rhea" id="RHEA:32227"/>
        <dbReference type="ChEBI" id="CHEBI:64076"/>
        <dbReference type="ChEBI" id="CHEBI:64077"/>
        <dbReference type="EC" id="5.1.99.6"/>
    </reaction>
</comment>
<keyword evidence="8 17" id="KW-0521">NADP</keyword>
<evidence type="ECO:0000256" key="2">
    <source>
        <dbReference type="ARBA" id="ARBA00000909"/>
    </source>
</evidence>
<dbReference type="GO" id="GO:0005524">
    <property type="term" value="F:ATP binding"/>
    <property type="evidence" value="ECO:0007669"/>
    <property type="project" value="UniProtKB-UniRule"/>
</dbReference>
<dbReference type="AlphaFoldDB" id="A0AAE9L3F6"/>
<dbReference type="Pfam" id="PF01256">
    <property type="entry name" value="Carb_kinase"/>
    <property type="match status" value="1"/>
</dbReference>
<dbReference type="GO" id="GO:0046496">
    <property type="term" value="P:nicotinamide nucleotide metabolic process"/>
    <property type="evidence" value="ECO:0007669"/>
    <property type="project" value="UniProtKB-UniRule"/>
</dbReference>
<keyword evidence="11 18" id="KW-0413">Isomerase</keyword>
<feature type="region of interest" description="Disordered" evidence="20">
    <location>
        <begin position="1"/>
        <end position="27"/>
    </location>
</feature>
<evidence type="ECO:0000256" key="3">
    <source>
        <dbReference type="ARBA" id="ARBA00006001"/>
    </source>
</evidence>
<comment type="similarity">
    <text evidence="3 19">In the N-terminal section; belongs to the NnrE/AIBP family.</text>
</comment>
<comment type="function">
    <text evidence="14 19">Bifunctional enzyme that catalyzes the epimerization of the S- and R-forms of NAD(P)HX and the dehydration of the S-form of NAD(P)HX at the expense of ADP, which is converted to AMP. This allows the repair of both epimers of NAD(P)HX, a damaged form of NAD(P)H that is a result of enzymatic or heat-dependent hydration.</text>
</comment>
<keyword evidence="13" id="KW-0511">Multifunctional enzyme</keyword>
<evidence type="ECO:0000313" key="26">
    <source>
        <dbReference type="Proteomes" id="UP001056132"/>
    </source>
</evidence>
<evidence type="ECO:0000256" key="12">
    <source>
        <dbReference type="ARBA" id="ARBA00023239"/>
    </source>
</evidence>
<evidence type="ECO:0000256" key="13">
    <source>
        <dbReference type="ARBA" id="ARBA00023268"/>
    </source>
</evidence>
<comment type="similarity">
    <text evidence="4 19">In the C-terminal section; belongs to the NnrD/CARKD family.</text>
</comment>
<dbReference type="EMBL" id="VCIZ01000001">
    <property type="protein sequence ID" value="TSP14418.1"/>
    <property type="molecule type" value="Genomic_DNA"/>
</dbReference>
<evidence type="ECO:0000256" key="5">
    <source>
        <dbReference type="ARBA" id="ARBA00022723"/>
    </source>
</evidence>
<evidence type="ECO:0000256" key="8">
    <source>
        <dbReference type="ARBA" id="ARBA00022857"/>
    </source>
</evidence>
<evidence type="ECO:0000256" key="11">
    <source>
        <dbReference type="ARBA" id="ARBA00023235"/>
    </source>
</evidence>
<dbReference type="GO" id="GO:0052855">
    <property type="term" value="F:ADP-dependent NAD(P)H-hydrate dehydratase activity"/>
    <property type="evidence" value="ECO:0007669"/>
    <property type="project" value="UniProtKB-UniRule"/>
</dbReference>
<dbReference type="InterPro" id="IPR036652">
    <property type="entry name" value="YjeF_N_dom_sf"/>
</dbReference>
<feature type="binding site" evidence="18">
    <location>
        <position position="194"/>
    </location>
    <ligand>
        <name>K(+)</name>
        <dbReference type="ChEBI" id="CHEBI:29103"/>
    </ligand>
</feature>
<feature type="binding site" evidence="18">
    <location>
        <begin position="162"/>
        <end position="168"/>
    </location>
    <ligand>
        <name>(6S)-NADPHX</name>
        <dbReference type="ChEBI" id="CHEBI:64076"/>
    </ligand>
</feature>
<dbReference type="InterPro" id="IPR029056">
    <property type="entry name" value="Ribokinase-like"/>
</dbReference>
<dbReference type="KEGG" id="ccam:M5D45_07025"/>
<feature type="binding site" evidence="18">
    <location>
        <position position="158"/>
    </location>
    <ligand>
        <name>K(+)</name>
        <dbReference type="ChEBI" id="CHEBI:29103"/>
    </ligand>
</feature>
<dbReference type="NCBIfam" id="TIGR00197">
    <property type="entry name" value="yjeF_nterm"/>
    <property type="match status" value="1"/>
</dbReference>
<dbReference type="HAMAP" id="MF_01965">
    <property type="entry name" value="NADHX_dehydratase"/>
    <property type="match status" value="1"/>
</dbReference>
<evidence type="ECO:0000256" key="10">
    <source>
        <dbReference type="ARBA" id="ARBA00023027"/>
    </source>
</evidence>
<keyword evidence="5 18" id="KW-0479">Metal-binding</keyword>
<dbReference type="InterPro" id="IPR030677">
    <property type="entry name" value="Nnr"/>
</dbReference>
<evidence type="ECO:0000256" key="16">
    <source>
        <dbReference type="ARBA" id="ARBA00049209"/>
    </source>
</evidence>
<evidence type="ECO:0000259" key="22">
    <source>
        <dbReference type="PROSITE" id="PS51385"/>
    </source>
</evidence>
<evidence type="ECO:0000256" key="6">
    <source>
        <dbReference type="ARBA" id="ARBA00022741"/>
    </source>
</evidence>
<dbReference type="PROSITE" id="PS01050">
    <property type="entry name" value="YJEF_C_2"/>
    <property type="match status" value="1"/>
</dbReference>
<reference evidence="23 25" key="1">
    <citation type="submission" date="2019-05" db="EMBL/GenBank/DDBJ databases">
        <title>Whole genome sequence analysis of Cupriavidus campinensis S14E4C strain.</title>
        <authorList>
            <person name="Abbaszade G."/>
            <person name="Szabo A."/>
            <person name="Toumi M."/>
            <person name="Toth E."/>
        </authorList>
    </citation>
    <scope>NUCLEOTIDE SEQUENCE [LARGE SCALE GENOMIC DNA]</scope>
    <source>
        <strain evidence="23 25">S14E4C</strain>
    </source>
</reference>
<keyword evidence="10 17" id="KW-0520">NAD</keyword>
<dbReference type="InterPro" id="IPR017953">
    <property type="entry name" value="Carbohydrate_kinase_pred_CS"/>
</dbReference>
<gene>
    <name evidence="17" type="primary">nnrD</name>
    <name evidence="18" type="synonym">nnrE</name>
    <name evidence="23" type="ORF">FGG12_01790</name>
    <name evidence="24" type="ORF">M5D45_07025</name>
</gene>
<feature type="domain" description="YjeF C-terminal" evidence="21">
    <location>
        <begin position="255"/>
        <end position="533"/>
    </location>
</feature>
<dbReference type="EC" id="4.2.1.136" evidence="19"/>
<dbReference type="Proteomes" id="UP001056132">
    <property type="component" value="Chromosome 1"/>
</dbReference>
<comment type="caution">
    <text evidence="18">Lacks conserved residue(s) required for the propagation of feature annotation.</text>
</comment>
<feature type="binding site" evidence="17">
    <location>
        <position position="472"/>
    </location>
    <ligand>
        <name>AMP</name>
        <dbReference type="ChEBI" id="CHEBI:456215"/>
    </ligand>
</feature>